<proteinExistence type="predicted"/>
<reference evidence="1" key="1">
    <citation type="submission" date="2022-09" db="EMBL/GenBank/DDBJ databases">
        <title>Shewanella sp. KJ10-1 sp.nov, isolated from marine algae.</title>
        <authorList>
            <person name="Butt M."/>
            <person name="Lee J.K."/>
            <person name="Kim J.M."/>
            <person name="Choi D.G."/>
        </authorList>
    </citation>
    <scope>NUCLEOTIDE SEQUENCE</scope>
    <source>
        <strain evidence="1">KJ10-1</strain>
    </source>
</reference>
<protein>
    <submittedName>
        <fullName evidence="1">Uncharacterized protein</fullName>
    </submittedName>
</protein>
<evidence type="ECO:0000313" key="2">
    <source>
        <dbReference type="Proteomes" id="UP001431192"/>
    </source>
</evidence>
<comment type="caution">
    <text evidence="1">The sequence shown here is derived from an EMBL/GenBank/DDBJ whole genome shotgun (WGS) entry which is preliminary data.</text>
</comment>
<dbReference type="RefSeq" id="WP_261732784.1">
    <property type="nucleotide sequence ID" value="NZ_JAODOQ010000001.1"/>
</dbReference>
<accession>A0ABT2P143</accession>
<dbReference type="Proteomes" id="UP001431192">
    <property type="component" value="Unassembled WGS sequence"/>
</dbReference>
<name>A0ABT2P143_9GAMM</name>
<organism evidence="1 2">
    <name type="scientific">Shewanella phaeophyticola</name>
    <dbReference type="NCBI Taxonomy" id="2978345"/>
    <lineage>
        <taxon>Bacteria</taxon>
        <taxon>Pseudomonadati</taxon>
        <taxon>Pseudomonadota</taxon>
        <taxon>Gammaproteobacteria</taxon>
        <taxon>Alteromonadales</taxon>
        <taxon>Shewanellaceae</taxon>
        <taxon>Shewanella</taxon>
    </lineage>
</organism>
<dbReference type="EMBL" id="JAODOQ010000001">
    <property type="protein sequence ID" value="MCT8986370.1"/>
    <property type="molecule type" value="Genomic_DNA"/>
</dbReference>
<keyword evidence="2" id="KW-1185">Reference proteome</keyword>
<sequence length="90" mass="10418">MIKIPEYEIDKLETIIKAQNIVGAYKNYLNDVLKPAIECGDWDKFEALDIGFSVTGESLGKIGDNDAWKKLHSFFEPQKRSHKDSRFHFK</sequence>
<evidence type="ECO:0000313" key="1">
    <source>
        <dbReference type="EMBL" id="MCT8986370.1"/>
    </source>
</evidence>
<gene>
    <name evidence="1" type="ORF">N4T56_07520</name>
</gene>